<sequence>MYASWMDEIMQFVVNKVFWWYWGTEADTEEQEEDAVYENAEENEESEEDGEEFYDPEVQYANVMWTPQEVGSVVVIPDNFEVFTEQANGALIEDDPELCTAQEFCVFQEDEDATVIVNEEIMEETPQQVGVIVVEDNPHLHYPTECRTAVETSTVISTTVSHKEQHKMALVSGT</sequence>
<accession>A0A3P7M019</accession>
<proteinExistence type="predicted"/>
<keyword evidence="3" id="KW-1185">Reference proteome</keyword>
<dbReference type="EMBL" id="UYRU01066666">
    <property type="protein sequence ID" value="VDN16673.1"/>
    <property type="molecule type" value="Genomic_DNA"/>
</dbReference>
<evidence type="ECO:0000313" key="2">
    <source>
        <dbReference type="EMBL" id="VDN16673.1"/>
    </source>
</evidence>
<organism evidence="2 3">
    <name type="scientific">Dibothriocephalus latus</name>
    <name type="common">Fish tapeworm</name>
    <name type="synonym">Diphyllobothrium latum</name>
    <dbReference type="NCBI Taxonomy" id="60516"/>
    <lineage>
        <taxon>Eukaryota</taxon>
        <taxon>Metazoa</taxon>
        <taxon>Spiralia</taxon>
        <taxon>Lophotrochozoa</taxon>
        <taxon>Platyhelminthes</taxon>
        <taxon>Cestoda</taxon>
        <taxon>Eucestoda</taxon>
        <taxon>Diphyllobothriidea</taxon>
        <taxon>Diphyllobothriidae</taxon>
        <taxon>Dibothriocephalus</taxon>
    </lineage>
</organism>
<evidence type="ECO:0000313" key="3">
    <source>
        <dbReference type="Proteomes" id="UP000281553"/>
    </source>
</evidence>
<reference evidence="2 3" key="1">
    <citation type="submission" date="2018-11" db="EMBL/GenBank/DDBJ databases">
        <authorList>
            <consortium name="Pathogen Informatics"/>
        </authorList>
    </citation>
    <scope>NUCLEOTIDE SEQUENCE [LARGE SCALE GENOMIC DNA]</scope>
</reference>
<gene>
    <name evidence="2" type="ORF">DILT_LOCUS12504</name>
</gene>
<protein>
    <submittedName>
        <fullName evidence="2">Uncharacterized protein</fullName>
    </submittedName>
</protein>
<name>A0A3P7M019_DIBLA</name>
<evidence type="ECO:0000256" key="1">
    <source>
        <dbReference type="SAM" id="MobiDB-lite"/>
    </source>
</evidence>
<dbReference type="Proteomes" id="UP000281553">
    <property type="component" value="Unassembled WGS sequence"/>
</dbReference>
<dbReference type="AlphaFoldDB" id="A0A3P7M019"/>
<feature type="region of interest" description="Disordered" evidence="1">
    <location>
        <begin position="29"/>
        <end position="52"/>
    </location>
</feature>